<comment type="caution">
    <text evidence="7">The sequence shown here is derived from an EMBL/GenBank/DDBJ whole genome shotgun (WGS) entry which is preliminary data.</text>
</comment>
<gene>
    <name evidence="7" type="ORF">VKT23_000975</name>
</gene>
<evidence type="ECO:0000256" key="6">
    <source>
        <dbReference type="SAM" id="MobiDB-lite"/>
    </source>
</evidence>
<dbReference type="Pfam" id="PF11571">
    <property type="entry name" value="Med27"/>
    <property type="match status" value="1"/>
</dbReference>
<name>A0ABR1K6S9_9AGAR</name>
<evidence type="ECO:0000313" key="8">
    <source>
        <dbReference type="Proteomes" id="UP001498398"/>
    </source>
</evidence>
<proteinExistence type="inferred from homology"/>
<accession>A0ABR1K6S9</accession>
<evidence type="ECO:0000256" key="1">
    <source>
        <dbReference type="ARBA" id="ARBA00004123"/>
    </source>
</evidence>
<evidence type="ECO:0000313" key="7">
    <source>
        <dbReference type="EMBL" id="KAK7472867.1"/>
    </source>
</evidence>
<evidence type="ECO:0000256" key="4">
    <source>
        <dbReference type="ARBA" id="ARBA00023163"/>
    </source>
</evidence>
<feature type="region of interest" description="Disordered" evidence="6">
    <location>
        <begin position="29"/>
        <end position="52"/>
    </location>
</feature>
<feature type="compositionally biased region" description="Basic and acidic residues" evidence="6">
    <location>
        <begin position="105"/>
        <end position="117"/>
    </location>
</feature>
<comment type="subcellular location">
    <subcellularLocation>
        <location evidence="1">Nucleus</location>
    </subcellularLocation>
</comment>
<dbReference type="EMBL" id="JBANRG010000001">
    <property type="protein sequence ID" value="KAK7472867.1"/>
    <property type="molecule type" value="Genomic_DNA"/>
</dbReference>
<feature type="compositionally biased region" description="Polar residues" evidence="6">
    <location>
        <begin position="40"/>
        <end position="50"/>
    </location>
</feature>
<evidence type="ECO:0000256" key="3">
    <source>
        <dbReference type="ARBA" id="ARBA00023015"/>
    </source>
</evidence>
<dbReference type="Proteomes" id="UP001498398">
    <property type="component" value="Unassembled WGS sequence"/>
</dbReference>
<evidence type="ECO:0000256" key="2">
    <source>
        <dbReference type="ARBA" id="ARBA00008048"/>
    </source>
</evidence>
<sequence>MSAVDSQLQALKECYGRVQTLRSLPQTLLALPKPKEQKETAPTSRAQTTPAAPVKYGDLKEIEEMIKSARVQEGLRAAEASEKAEGMAGINVRRKQRRRVVAESPRPEVESEEQKDREEEEVRLDGIEEYVGRFNRENRHRLHIWRATREDSDTRVLRFWIKDVMTCYITVGEGEDKRLVAESIVCFGPRERATPYGESEFEVYRAIQCHLAEQLQKMMGLQRVIDLLGSYSTLFVSTECTCRRVIDSTGIPPIRRAWNGRAWESRHGTC</sequence>
<organism evidence="7 8">
    <name type="scientific">Marasmiellus scandens</name>
    <dbReference type="NCBI Taxonomy" id="2682957"/>
    <lineage>
        <taxon>Eukaryota</taxon>
        <taxon>Fungi</taxon>
        <taxon>Dikarya</taxon>
        <taxon>Basidiomycota</taxon>
        <taxon>Agaricomycotina</taxon>
        <taxon>Agaricomycetes</taxon>
        <taxon>Agaricomycetidae</taxon>
        <taxon>Agaricales</taxon>
        <taxon>Marasmiineae</taxon>
        <taxon>Omphalotaceae</taxon>
        <taxon>Marasmiellus</taxon>
    </lineage>
</organism>
<evidence type="ECO:0000256" key="5">
    <source>
        <dbReference type="ARBA" id="ARBA00023242"/>
    </source>
</evidence>
<keyword evidence="8" id="KW-1185">Reference proteome</keyword>
<dbReference type="InterPro" id="IPR021627">
    <property type="entry name" value="Mediator_Med27"/>
</dbReference>
<keyword evidence="3" id="KW-0805">Transcription regulation</keyword>
<keyword evidence="5" id="KW-0539">Nucleus</keyword>
<reference evidence="7 8" key="1">
    <citation type="submission" date="2024-01" db="EMBL/GenBank/DDBJ databases">
        <title>A draft genome for the cacao thread blight pathogen Marasmiellus scandens.</title>
        <authorList>
            <person name="Baruah I.K."/>
            <person name="Leung J."/>
            <person name="Bukari Y."/>
            <person name="Amoako-Attah I."/>
            <person name="Meinhardt L.W."/>
            <person name="Bailey B.A."/>
            <person name="Cohen S.P."/>
        </authorList>
    </citation>
    <scope>NUCLEOTIDE SEQUENCE [LARGE SCALE GENOMIC DNA]</scope>
    <source>
        <strain evidence="7 8">GH-19</strain>
    </source>
</reference>
<protein>
    <submittedName>
        <fullName evidence="7">Uncharacterized protein</fullName>
    </submittedName>
</protein>
<keyword evidence="4" id="KW-0804">Transcription</keyword>
<comment type="similarity">
    <text evidence="2">Belongs to the Mediator complex subunit 27 family.</text>
</comment>
<feature type="region of interest" description="Disordered" evidence="6">
    <location>
        <begin position="94"/>
        <end position="120"/>
    </location>
</feature>